<dbReference type="InterPro" id="IPR029045">
    <property type="entry name" value="ClpP/crotonase-like_dom_sf"/>
</dbReference>
<proteinExistence type="predicted"/>
<dbReference type="GO" id="GO:0009368">
    <property type="term" value="C:endopeptidase Clp complex"/>
    <property type="evidence" value="ECO:0007669"/>
    <property type="project" value="TreeGrafter"/>
</dbReference>
<dbReference type="Pfam" id="PF00574">
    <property type="entry name" value="CLP_protease"/>
    <property type="match status" value="1"/>
</dbReference>
<accession>A0A8S5PES6</accession>
<keyword evidence="1" id="KW-0378">Hydrolase</keyword>
<dbReference type="GO" id="GO:0006515">
    <property type="term" value="P:protein quality control for misfolded or incompletely synthesized proteins"/>
    <property type="evidence" value="ECO:0007669"/>
    <property type="project" value="TreeGrafter"/>
</dbReference>
<organism evidence="2">
    <name type="scientific">Siphoviridae sp. ct5TL29</name>
    <dbReference type="NCBI Taxonomy" id="2825336"/>
    <lineage>
        <taxon>Viruses</taxon>
        <taxon>Duplodnaviria</taxon>
        <taxon>Heunggongvirae</taxon>
        <taxon>Uroviricota</taxon>
        <taxon>Caudoviricetes</taxon>
    </lineage>
</organism>
<protein>
    <submittedName>
        <fullName evidence="2">Putative ATP dependent Clp protease</fullName>
    </submittedName>
</protein>
<dbReference type="PANTHER" id="PTHR10381">
    <property type="entry name" value="ATP-DEPENDENT CLP PROTEASE PROTEOLYTIC SUBUNIT"/>
    <property type="match status" value="1"/>
</dbReference>
<evidence type="ECO:0000256" key="1">
    <source>
        <dbReference type="ARBA" id="ARBA00022801"/>
    </source>
</evidence>
<dbReference type="NCBIfam" id="NF045542">
    <property type="entry name" value="Clp_rel_HeadMat"/>
    <property type="match status" value="1"/>
</dbReference>
<reference evidence="2" key="1">
    <citation type="journal article" date="2021" name="Proc. Natl. Acad. Sci. U.S.A.">
        <title>A Catalog of Tens of Thousands of Viruses from Human Metagenomes Reveals Hidden Associations with Chronic Diseases.</title>
        <authorList>
            <person name="Tisza M.J."/>
            <person name="Buck C.B."/>
        </authorList>
    </citation>
    <scope>NUCLEOTIDE SEQUENCE</scope>
    <source>
        <strain evidence="2">Ct5TL29</strain>
    </source>
</reference>
<dbReference type="EMBL" id="BK015398">
    <property type="protein sequence ID" value="DAE04939.1"/>
    <property type="molecule type" value="Genomic_DNA"/>
</dbReference>
<dbReference type="SUPFAM" id="SSF52096">
    <property type="entry name" value="ClpP/crotonase"/>
    <property type="match status" value="1"/>
</dbReference>
<dbReference type="PANTHER" id="PTHR10381:SF70">
    <property type="entry name" value="ATP-DEPENDENT CLP PROTEASE PROTEOLYTIC SUBUNIT"/>
    <property type="match status" value="1"/>
</dbReference>
<dbReference type="Gene3D" id="3.90.226.10">
    <property type="entry name" value="2-enoyl-CoA Hydratase, Chain A, domain 1"/>
    <property type="match status" value="1"/>
</dbReference>
<dbReference type="GO" id="GO:0004252">
    <property type="term" value="F:serine-type endopeptidase activity"/>
    <property type="evidence" value="ECO:0007669"/>
    <property type="project" value="TreeGrafter"/>
</dbReference>
<evidence type="ECO:0000313" key="2">
    <source>
        <dbReference type="EMBL" id="DAE04939.1"/>
    </source>
</evidence>
<name>A0A8S5PES6_9CAUD</name>
<dbReference type="GO" id="GO:0051117">
    <property type="term" value="F:ATPase binding"/>
    <property type="evidence" value="ECO:0007669"/>
    <property type="project" value="TreeGrafter"/>
</dbReference>
<dbReference type="InterPro" id="IPR023562">
    <property type="entry name" value="ClpP/TepA"/>
</dbReference>
<sequence>MGKIDIKGDIVSNEYGAFYDFWGMDSVYPKKVQQALEADTDEEITLDVASNGGSVFAASEIYTMLKASGKHIVVNIQGLAASAASVISMAGDTVRISPTAQLMIHKASNDACGNADSMRKNADILDSIDASIVNAYILKTGMKESDLIQLMSNETWMNAQMAVDKGFADEIMFVDANKPLITNSLHVLPSREALNKFYNMQFKEKNTEANKALEDEIEKRIFSAKTITQTQPSQPTNSVRERKLAILLDKKGEN</sequence>
<dbReference type="GO" id="GO:0004176">
    <property type="term" value="F:ATP-dependent peptidase activity"/>
    <property type="evidence" value="ECO:0007669"/>
    <property type="project" value="TreeGrafter"/>
</dbReference>
<dbReference type="CDD" id="cd07016">
    <property type="entry name" value="S14_ClpP_1"/>
    <property type="match status" value="1"/>
</dbReference>
<keyword evidence="2" id="KW-0645">Protease</keyword>